<dbReference type="PANTHER" id="PTHR21021:SF15">
    <property type="entry name" value="FREE METHIONINE-R-SULFOXIDE REDUCTASE"/>
    <property type="match status" value="1"/>
</dbReference>
<evidence type="ECO:0000256" key="5">
    <source>
        <dbReference type="ARBA" id="ARBA00023163"/>
    </source>
</evidence>
<dbReference type="PROSITE" id="PS01320">
    <property type="entry name" value="UPF0067"/>
    <property type="match status" value="1"/>
</dbReference>
<keyword evidence="5" id="KW-0804">Transcription</keyword>
<dbReference type="Pfam" id="PF13185">
    <property type="entry name" value="GAF_2"/>
    <property type="match status" value="1"/>
</dbReference>
<comment type="similarity">
    <text evidence="2">Belongs to the eukaryotic RPA43 RNA polymerase subunit family.</text>
</comment>
<accession>A0A8H8U4I8</accession>
<dbReference type="GO" id="GO:0006362">
    <property type="term" value="P:transcription elongation by RNA polymerase I"/>
    <property type="evidence" value="ECO:0007669"/>
    <property type="project" value="UniProtKB-ARBA"/>
</dbReference>
<dbReference type="Proteomes" id="UP000431533">
    <property type="component" value="Unassembled WGS sequence"/>
</dbReference>
<keyword evidence="3" id="KW-0240">DNA-directed RNA polymerase</keyword>
<dbReference type="InterPro" id="IPR003018">
    <property type="entry name" value="GAF"/>
</dbReference>
<evidence type="ECO:0000256" key="9">
    <source>
        <dbReference type="SAM" id="MobiDB-lite"/>
    </source>
</evidence>
<dbReference type="InterPro" id="IPR000614">
    <property type="entry name" value="FRMsr_CS"/>
</dbReference>
<feature type="domain" description="GAF" evidence="10">
    <location>
        <begin position="362"/>
        <end position="466"/>
    </location>
</feature>
<keyword evidence="6" id="KW-0539">Nucleus</keyword>
<dbReference type="RefSeq" id="XP_031009962.1">
    <property type="nucleotide sequence ID" value="XM_031145158.1"/>
</dbReference>
<dbReference type="GO" id="GO:0005736">
    <property type="term" value="C:RNA polymerase I complex"/>
    <property type="evidence" value="ECO:0007669"/>
    <property type="project" value="UniProtKB-ARBA"/>
</dbReference>
<dbReference type="FunFam" id="3.30.1490.120:FF:000004">
    <property type="entry name" value="RNA polymerase I subunit Rpa43"/>
    <property type="match status" value="1"/>
</dbReference>
<feature type="domain" description="RPA43 OB" evidence="11">
    <location>
        <begin position="158"/>
        <end position="260"/>
    </location>
</feature>
<evidence type="ECO:0000256" key="3">
    <source>
        <dbReference type="ARBA" id="ARBA00022478"/>
    </source>
</evidence>
<comment type="similarity">
    <text evidence="7">Belongs to the free Met sulfoxide reductase family.</text>
</comment>
<keyword evidence="4" id="KW-0597">Phosphoprotein</keyword>
<keyword evidence="13" id="KW-1185">Reference proteome</keyword>
<dbReference type="Pfam" id="PF17875">
    <property type="entry name" value="RPA43_OB"/>
    <property type="match status" value="1"/>
</dbReference>
<evidence type="ECO:0000256" key="4">
    <source>
        <dbReference type="ARBA" id="ARBA00022553"/>
    </source>
</evidence>
<dbReference type="InterPro" id="IPR051330">
    <property type="entry name" value="Phosphatase_reg/MetRdx"/>
</dbReference>
<dbReference type="FunFam" id="3.30.450.40:FF:000048">
    <property type="entry name" value="Free methionine-R-sulfoxide reductase"/>
    <property type="match status" value="1"/>
</dbReference>
<evidence type="ECO:0000256" key="7">
    <source>
        <dbReference type="ARBA" id="ARBA00038454"/>
    </source>
</evidence>
<dbReference type="GeneID" id="41980362"/>
<protein>
    <recommendedName>
        <fullName evidence="8">DNA-directed RNA polymerase I subunit RPA43</fullName>
    </recommendedName>
</protein>
<dbReference type="OrthoDB" id="10250504at2759"/>
<dbReference type="GO" id="GO:0005829">
    <property type="term" value="C:cytosol"/>
    <property type="evidence" value="ECO:0007669"/>
    <property type="project" value="TreeGrafter"/>
</dbReference>
<dbReference type="GO" id="GO:0006361">
    <property type="term" value="P:transcription initiation at RNA polymerase I promoter"/>
    <property type="evidence" value="ECO:0007669"/>
    <property type="project" value="UniProtKB-ARBA"/>
</dbReference>
<gene>
    <name evidence="12" type="primary">YKL069W</name>
    <name evidence="12" type="ORF">LHYA1_G000164</name>
</gene>
<evidence type="ECO:0000313" key="12">
    <source>
        <dbReference type="EMBL" id="TVY31180.1"/>
    </source>
</evidence>
<dbReference type="EMBL" id="QGMH01000001">
    <property type="protein sequence ID" value="TVY31180.1"/>
    <property type="molecule type" value="Genomic_DNA"/>
</dbReference>
<dbReference type="InterPro" id="IPR012340">
    <property type="entry name" value="NA-bd_OB-fold"/>
</dbReference>
<sequence length="472" mass="52032">MSIETPTSAMAVEKHKSKSEKKHKSTTHGEKKRKRDHKEDGGHKSTSKKHKTDKPTTASILEVPENVSPFHMQTSSLFLPLAPVSQKTPLEGLCAEHLSPLILTYYPPLTGVLLSYHNVRLSEKPFGDDGEDNVLLQNIDEYAVSWAWVTAEFLLFKPEKGAWLEGYVNLSNEGHLGIVCWNLFNASIERKRLPSDWNWVGVQEREEGDGEDEVYAEEGAGHYVDGKGEKVEGMVKFRVREIESSHDRERGFLSIEGTMLSEDAEHEMVEMESGVVANRDHAGRRLGGSRALGATSLAVHAEASNFASDITKEEAYKQVLEQASALFDGQRNWVCNLANTSALLWHAYKSLSSPSASVNWAGFYVLDKSRANQLILGPFQGKVACQTILFGRGVCGTAASKKETLLIHDVEAFPGHIACDGDSKSEIVVPIVVGGQTVAIIDVDCAEVEGFDQVDRRALEELARLLQGACDW</sequence>
<evidence type="ECO:0000313" key="13">
    <source>
        <dbReference type="Proteomes" id="UP000431533"/>
    </source>
</evidence>
<comment type="caution">
    <text evidence="12">The sequence shown here is derived from an EMBL/GenBank/DDBJ whole genome shotgun (WGS) entry which is preliminary data.</text>
</comment>
<feature type="region of interest" description="Disordered" evidence="9">
    <location>
        <begin position="1"/>
        <end position="58"/>
    </location>
</feature>
<evidence type="ECO:0000259" key="10">
    <source>
        <dbReference type="Pfam" id="PF13185"/>
    </source>
</evidence>
<proteinExistence type="inferred from homology"/>
<dbReference type="GO" id="GO:0033745">
    <property type="term" value="F:L-methionine-(R)-S-oxide reductase activity"/>
    <property type="evidence" value="ECO:0007669"/>
    <property type="project" value="TreeGrafter"/>
</dbReference>
<organism evidence="12 13">
    <name type="scientific">Lachnellula hyalina</name>
    <dbReference type="NCBI Taxonomy" id="1316788"/>
    <lineage>
        <taxon>Eukaryota</taxon>
        <taxon>Fungi</taxon>
        <taxon>Dikarya</taxon>
        <taxon>Ascomycota</taxon>
        <taxon>Pezizomycotina</taxon>
        <taxon>Leotiomycetes</taxon>
        <taxon>Helotiales</taxon>
        <taxon>Lachnaceae</taxon>
        <taxon>Lachnellula</taxon>
    </lineage>
</organism>
<name>A0A8H8U4I8_9HELO</name>
<dbReference type="InterPro" id="IPR041178">
    <property type="entry name" value="RPA43_OB"/>
</dbReference>
<comment type="subcellular location">
    <subcellularLocation>
        <location evidence="1">Nucleus</location>
        <location evidence="1">Nucleolus</location>
    </subcellularLocation>
</comment>
<evidence type="ECO:0000256" key="2">
    <source>
        <dbReference type="ARBA" id="ARBA00005930"/>
    </source>
</evidence>
<dbReference type="Gene3D" id="3.30.1490.120">
    <property type="entry name" value="RNA polymerase Rpb7-like, N-terminal domain"/>
    <property type="match status" value="1"/>
</dbReference>
<feature type="compositionally biased region" description="Basic residues" evidence="9">
    <location>
        <begin position="15"/>
        <end position="36"/>
    </location>
</feature>
<dbReference type="InterPro" id="IPR036898">
    <property type="entry name" value="RNA_pol_Rpb7-like_N_sf"/>
</dbReference>
<dbReference type="InterPro" id="IPR029016">
    <property type="entry name" value="GAF-like_dom_sf"/>
</dbReference>
<evidence type="ECO:0000256" key="8">
    <source>
        <dbReference type="ARBA" id="ARBA00073455"/>
    </source>
</evidence>
<evidence type="ECO:0000259" key="11">
    <source>
        <dbReference type="Pfam" id="PF17875"/>
    </source>
</evidence>
<dbReference type="PANTHER" id="PTHR21021">
    <property type="entry name" value="GAF/PUTATIVE CYTOSKELETAL PROTEIN"/>
    <property type="match status" value="1"/>
</dbReference>
<evidence type="ECO:0000256" key="1">
    <source>
        <dbReference type="ARBA" id="ARBA00004604"/>
    </source>
</evidence>
<dbReference type="AlphaFoldDB" id="A0A8H8U4I8"/>
<reference evidence="12 13" key="1">
    <citation type="submission" date="2018-05" db="EMBL/GenBank/DDBJ databases">
        <title>Genome sequencing and assembly of the regulated plant pathogen Lachnellula willkommii and related sister species for the development of diagnostic species identification markers.</title>
        <authorList>
            <person name="Giroux E."/>
            <person name="Bilodeau G."/>
        </authorList>
    </citation>
    <scope>NUCLEOTIDE SEQUENCE [LARGE SCALE GENOMIC DNA]</scope>
    <source>
        <strain evidence="12 13">CBS 185.66</strain>
    </source>
</reference>
<dbReference type="Gene3D" id="2.40.50.140">
    <property type="entry name" value="Nucleic acid-binding proteins"/>
    <property type="match status" value="1"/>
</dbReference>
<dbReference type="SUPFAM" id="SSF55781">
    <property type="entry name" value="GAF domain-like"/>
    <property type="match status" value="1"/>
</dbReference>
<dbReference type="Gene3D" id="3.30.450.40">
    <property type="match status" value="1"/>
</dbReference>
<evidence type="ECO:0000256" key="6">
    <source>
        <dbReference type="ARBA" id="ARBA00023242"/>
    </source>
</evidence>